<keyword evidence="2" id="KW-0813">Transport</keyword>
<evidence type="ECO:0000256" key="2">
    <source>
        <dbReference type="ARBA" id="ARBA00022448"/>
    </source>
</evidence>
<dbReference type="SUPFAM" id="SSF116726">
    <property type="entry name" value="TrkA C-terminal domain-like"/>
    <property type="match status" value="2"/>
</dbReference>
<dbReference type="PROSITE" id="PS51201">
    <property type="entry name" value="RCK_N"/>
    <property type="match status" value="2"/>
</dbReference>
<keyword evidence="5" id="KW-0520">NAD</keyword>
<dbReference type="InterPro" id="IPR036291">
    <property type="entry name" value="NAD(P)-bd_dom_sf"/>
</dbReference>
<dbReference type="AlphaFoldDB" id="C4ZHP5"/>
<dbReference type="SUPFAM" id="SSF51735">
    <property type="entry name" value="NAD(P)-binding Rossmann-fold domains"/>
    <property type="match status" value="2"/>
</dbReference>
<dbReference type="Pfam" id="PF02254">
    <property type="entry name" value="TrkA_N"/>
    <property type="match status" value="2"/>
</dbReference>
<dbReference type="GO" id="GO:0015079">
    <property type="term" value="F:potassium ion transmembrane transporter activity"/>
    <property type="evidence" value="ECO:0007669"/>
    <property type="project" value="InterPro"/>
</dbReference>
<feature type="domain" description="RCK N-terminal" evidence="7">
    <location>
        <begin position="259"/>
        <end position="377"/>
    </location>
</feature>
<dbReference type="NCBIfam" id="NF007033">
    <property type="entry name" value="PRK09496.1-5"/>
    <property type="match status" value="1"/>
</dbReference>
<evidence type="ECO:0000259" key="8">
    <source>
        <dbReference type="PROSITE" id="PS51202"/>
    </source>
</evidence>
<dbReference type="Gene3D" id="3.40.50.720">
    <property type="entry name" value="NAD(P)-binding Rossmann-like Domain"/>
    <property type="match status" value="2"/>
</dbReference>
<dbReference type="HOGENOM" id="CLU_046525_0_1_9"/>
<dbReference type="Pfam" id="PF02080">
    <property type="entry name" value="TrkA_C"/>
    <property type="match status" value="2"/>
</dbReference>
<organism evidence="9 10">
    <name type="scientific">Agathobacter rectalis (strain ATCC 33656 / DSM 3377 / JCM 17463 / KCTC 5835 / VPI 0990)</name>
    <name type="common">Eubacterium rectale</name>
    <dbReference type="NCBI Taxonomy" id="515619"/>
    <lineage>
        <taxon>Bacteria</taxon>
        <taxon>Bacillati</taxon>
        <taxon>Bacillota</taxon>
        <taxon>Clostridia</taxon>
        <taxon>Lachnospirales</taxon>
        <taxon>Lachnospiraceae</taxon>
        <taxon>Agathobacter</taxon>
    </lineage>
</organism>
<sequence>MRGKIPFDPHIIIFLYTEEIMFKKGVVPSQGLRIIIVGCGKVGRTLVEQLGKEGHDITIIDKNRERISQVSNIYDVMGIAGNGASYKILQEAGIDDADLIIAVTGSDELNLLCCTIATQVGNCAAIARVRTPEYSQEAKYLRDKLGLALIINPELEAAIEMAHILHLPSSLEVTNFAHGQAQLIKYEIPEGSILDGTKLMDLGTRHHANILIGAVERDDEVTIPSGDFVLRKGDKLSFVGERRHTKEFFSHIGVNTHSVKNTLIIGGGKAAYYLAKQLISRGIKVKIIENSFERCEELSILLPDAVIINGDGTEQALLKEEGIETCQSFVPLTGIDEENIMLTLYAKQVSNAKVITKLNRITFTNVINSLDLGSVISPKYITSEAIIAYVRAKKNSMNCNIETLYHMYDSRVEAIEFFVSENSNVTDIPLRDLKLKKHLLICFINRNGKIIIPTGNDCIQKNDTVMIITTNTGFTNLQDIME</sequence>
<protein>
    <recommendedName>
        <fullName evidence="1">Trk system potassium uptake protein TrkA</fullName>
    </recommendedName>
</protein>
<dbReference type="InterPro" id="IPR006037">
    <property type="entry name" value="RCK_C"/>
</dbReference>
<feature type="domain" description="RCK N-terminal" evidence="7">
    <location>
        <begin position="31"/>
        <end position="155"/>
    </location>
</feature>
<evidence type="ECO:0000256" key="3">
    <source>
        <dbReference type="ARBA" id="ARBA00022538"/>
    </source>
</evidence>
<name>C4ZHP5_AGARV</name>
<gene>
    <name evidence="9" type="ordered locus">EUBREC_2802</name>
</gene>
<dbReference type="NCBIfam" id="NF007031">
    <property type="entry name" value="PRK09496.1-2"/>
    <property type="match status" value="1"/>
</dbReference>
<dbReference type="InterPro" id="IPR006036">
    <property type="entry name" value="K_uptake_TrkA"/>
</dbReference>
<dbReference type="PaxDb" id="515619-EUBREC_2802"/>
<evidence type="ECO:0000256" key="4">
    <source>
        <dbReference type="ARBA" id="ARBA00022958"/>
    </source>
</evidence>
<keyword evidence="6" id="KW-0406">Ion transport</keyword>
<evidence type="ECO:0000256" key="1">
    <source>
        <dbReference type="ARBA" id="ARBA00017378"/>
    </source>
</evidence>
<evidence type="ECO:0000256" key="6">
    <source>
        <dbReference type="ARBA" id="ARBA00023065"/>
    </source>
</evidence>
<dbReference type="GO" id="GO:0005886">
    <property type="term" value="C:plasma membrane"/>
    <property type="evidence" value="ECO:0007669"/>
    <property type="project" value="InterPro"/>
</dbReference>
<dbReference type="InterPro" id="IPR050721">
    <property type="entry name" value="Trk_Ktr_HKT_K-transport"/>
</dbReference>
<dbReference type="NCBIfam" id="NF007039">
    <property type="entry name" value="PRK09496.3-2"/>
    <property type="match status" value="1"/>
</dbReference>
<dbReference type="PRINTS" id="PR00335">
    <property type="entry name" value="KUPTAKETRKA"/>
</dbReference>
<dbReference type="PANTHER" id="PTHR43833">
    <property type="entry name" value="POTASSIUM CHANNEL PROTEIN 2-RELATED-RELATED"/>
    <property type="match status" value="1"/>
</dbReference>
<evidence type="ECO:0000313" key="9">
    <source>
        <dbReference type="EMBL" id="ACR76532.1"/>
    </source>
</evidence>
<feature type="domain" description="RCK C-terminal" evidence="8">
    <location>
        <begin position="402"/>
        <end position="482"/>
    </location>
</feature>
<dbReference type="STRING" id="515619.EUBREC_2802"/>
<dbReference type="InterPro" id="IPR003148">
    <property type="entry name" value="RCK_N"/>
</dbReference>
<dbReference type="KEGG" id="ere:EUBREC_2802"/>
<feature type="domain" description="RCK C-terminal" evidence="8">
    <location>
        <begin position="171"/>
        <end position="254"/>
    </location>
</feature>
<evidence type="ECO:0000259" key="7">
    <source>
        <dbReference type="PROSITE" id="PS51201"/>
    </source>
</evidence>
<proteinExistence type="predicted"/>
<dbReference type="PANTHER" id="PTHR43833:SF5">
    <property type="entry name" value="TRK SYSTEM POTASSIUM UPTAKE PROTEIN TRKA"/>
    <property type="match status" value="1"/>
</dbReference>
<evidence type="ECO:0000313" key="10">
    <source>
        <dbReference type="Proteomes" id="UP000001477"/>
    </source>
</evidence>
<reference evidence="9 10" key="1">
    <citation type="journal article" date="2009" name="Proc. Natl. Acad. Sci. U.S.A.">
        <title>Characterizing a model human gut microbiota composed of members of its two dominant bacterial phyla.</title>
        <authorList>
            <person name="Mahowald M.A."/>
            <person name="Rey F.E."/>
            <person name="Seedorf H."/>
            <person name="Turnbaugh P.J."/>
            <person name="Fulton R.S."/>
            <person name="Wollam A."/>
            <person name="Shah N."/>
            <person name="Wang C."/>
            <person name="Magrini V."/>
            <person name="Wilson R.K."/>
            <person name="Cantarel B.L."/>
            <person name="Coutinho P.M."/>
            <person name="Henrissat B."/>
            <person name="Crock L.W."/>
            <person name="Russell A."/>
            <person name="Verberkmoes N.C."/>
            <person name="Hettich R.L."/>
            <person name="Gordon J.I."/>
        </authorList>
    </citation>
    <scope>NUCLEOTIDE SEQUENCE [LARGE SCALE GENOMIC DNA]</scope>
    <source>
        <strain evidence="10">ATCC 33656 / DSM 3377 / JCM 17463 / KCTC 5835 / LMG 30912 / VPI 0990</strain>
    </source>
</reference>
<dbReference type="InterPro" id="IPR036721">
    <property type="entry name" value="RCK_C_sf"/>
</dbReference>
<keyword evidence="3" id="KW-0633">Potassium transport</keyword>
<dbReference type="Gene3D" id="3.30.70.1450">
    <property type="entry name" value="Regulator of K+ conductance, C-terminal domain"/>
    <property type="match status" value="2"/>
</dbReference>
<accession>C4ZHP5</accession>
<dbReference type="PROSITE" id="PS51202">
    <property type="entry name" value="RCK_C"/>
    <property type="match status" value="2"/>
</dbReference>
<dbReference type="EMBL" id="CP001107">
    <property type="protein sequence ID" value="ACR76532.1"/>
    <property type="molecule type" value="Genomic_DNA"/>
</dbReference>
<keyword evidence="4" id="KW-0630">Potassium</keyword>
<evidence type="ECO:0000256" key="5">
    <source>
        <dbReference type="ARBA" id="ARBA00023027"/>
    </source>
</evidence>
<dbReference type="Proteomes" id="UP000001477">
    <property type="component" value="Chromosome"/>
</dbReference>